<dbReference type="PROSITE" id="PS00108">
    <property type="entry name" value="PROTEIN_KINASE_ST"/>
    <property type="match status" value="2"/>
</dbReference>
<accession>A0A6N2K741</accession>
<comment type="catalytic activity">
    <reaction evidence="18">
        <text>L-seryl-[protein] + ATP = O-phospho-L-seryl-[protein] + ADP + H(+)</text>
        <dbReference type="Rhea" id="RHEA:17989"/>
        <dbReference type="Rhea" id="RHEA-COMP:9863"/>
        <dbReference type="Rhea" id="RHEA-COMP:11604"/>
        <dbReference type="ChEBI" id="CHEBI:15378"/>
        <dbReference type="ChEBI" id="CHEBI:29999"/>
        <dbReference type="ChEBI" id="CHEBI:30616"/>
        <dbReference type="ChEBI" id="CHEBI:83421"/>
        <dbReference type="ChEBI" id="CHEBI:456216"/>
        <dbReference type="EC" id="2.7.11.1"/>
    </reaction>
</comment>
<keyword evidence="8" id="KW-0430">Lectin</keyword>
<keyword evidence="4" id="KW-0245">EGF-like domain</keyword>
<dbReference type="CDD" id="cd01098">
    <property type="entry name" value="PAN_AP_plant"/>
    <property type="match status" value="1"/>
</dbReference>
<evidence type="ECO:0000256" key="2">
    <source>
        <dbReference type="ARBA" id="ARBA00012513"/>
    </source>
</evidence>
<dbReference type="FunFam" id="1.10.510.10:FF:000237">
    <property type="entry name" value="G-type lectin S-receptor-like serine/threonine-protein kinase"/>
    <property type="match status" value="2"/>
</dbReference>
<dbReference type="EC" id="2.7.11.1" evidence="2"/>
<feature type="transmembrane region" description="Helical" evidence="20">
    <location>
        <begin position="1335"/>
        <end position="1359"/>
    </location>
</feature>
<dbReference type="GO" id="GO:0016020">
    <property type="term" value="C:membrane"/>
    <property type="evidence" value="ECO:0007669"/>
    <property type="project" value="UniProtKB-SubCell"/>
</dbReference>
<dbReference type="Pfam" id="PF01453">
    <property type="entry name" value="B_lectin"/>
    <property type="match status" value="2"/>
</dbReference>
<organism evidence="23">
    <name type="scientific">Salix viminalis</name>
    <name type="common">Common osier</name>
    <name type="synonym">Basket willow</name>
    <dbReference type="NCBI Taxonomy" id="40686"/>
    <lineage>
        <taxon>Eukaryota</taxon>
        <taxon>Viridiplantae</taxon>
        <taxon>Streptophyta</taxon>
        <taxon>Embryophyta</taxon>
        <taxon>Tracheophyta</taxon>
        <taxon>Spermatophyta</taxon>
        <taxon>Magnoliopsida</taxon>
        <taxon>eudicotyledons</taxon>
        <taxon>Gunneridae</taxon>
        <taxon>Pentapetalae</taxon>
        <taxon>rosids</taxon>
        <taxon>fabids</taxon>
        <taxon>Malpighiales</taxon>
        <taxon>Salicaceae</taxon>
        <taxon>Saliceae</taxon>
        <taxon>Salix</taxon>
    </lineage>
</organism>
<keyword evidence="6 20" id="KW-0812">Transmembrane</keyword>
<keyword evidence="15" id="KW-0675">Receptor</keyword>
<evidence type="ECO:0000259" key="22">
    <source>
        <dbReference type="PROSITE" id="PS50927"/>
    </source>
</evidence>
<feature type="domain" description="Protein kinase" evidence="21">
    <location>
        <begin position="19"/>
        <end position="295"/>
    </location>
</feature>
<keyword evidence="12 20" id="KW-1133">Transmembrane helix</keyword>
<evidence type="ECO:0000256" key="1">
    <source>
        <dbReference type="ARBA" id="ARBA00004479"/>
    </source>
</evidence>
<evidence type="ECO:0000256" key="4">
    <source>
        <dbReference type="ARBA" id="ARBA00022536"/>
    </source>
</evidence>
<dbReference type="PANTHER" id="PTHR47976:SF15">
    <property type="entry name" value="G-TYPE LECTIN S-RECEPTOR-LIKE SERINE_THREONINE-PROTEIN KINASE RLK1"/>
    <property type="match status" value="1"/>
</dbReference>
<dbReference type="SUPFAM" id="SSF51110">
    <property type="entry name" value="alpha-D-mannose-specific plant lectins"/>
    <property type="match status" value="2"/>
</dbReference>
<dbReference type="GO" id="GO:0030246">
    <property type="term" value="F:carbohydrate binding"/>
    <property type="evidence" value="ECO:0007669"/>
    <property type="project" value="UniProtKB-KW"/>
</dbReference>
<keyword evidence="14" id="KW-1015">Disulfide bond</keyword>
<comment type="subcellular location">
    <subcellularLocation>
        <location evidence="1">Membrane</location>
        <topology evidence="1">Single-pass type I membrane protein</topology>
    </subcellularLocation>
</comment>
<evidence type="ECO:0000256" key="6">
    <source>
        <dbReference type="ARBA" id="ARBA00022692"/>
    </source>
</evidence>
<dbReference type="InterPro" id="IPR001245">
    <property type="entry name" value="Ser-Thr/Tyr_kinase_cat_dom"/>
</dbReference>
<dbReference type="EMBL" id="CAADRP010000136">
    <property type="protein sequence ID" value="VFU23775.1"/>
    <property type="molecule type" value="Genomic_DNA"/>
</dbReference>
<evidence type="ECO:0000256" key="10">
    <source>
        <dbReference type="ARBA" id="ARBA00022777"/>
    </source>
</evidence>
<dbReference type="PANTHER" id="PTHR47976">
    <property type="entry name" value="G-TYPE LECTIN S-RECEPTOR-LIKE SERINE/THREONINE-PROTEIN KINASE SD2-5"/>
    <property type="match status" value="1"/>
</dbReference>
<dbReference type="FunFam" id="2.90.10.10:FF:000013">
    <property type="entry name" value="G-type lectin S-receptor-like serine/threonine-protein kinase LECRK1"/>
    <property type="match status" value="2"/>
</dbReference>
<keyword evidence="13 20" id="KW-0472">Membrane</keyword>
<feature type="domain" description="Protein kinase" evidence="21">
    <location>
        <begin position="1390"/>
        <end position="1676"/>
    </location>
</feature>
<dbReference type="SMART" id="SM00108">
    <property type="entry name" value="B_lectin"/>
    <property type="match status" value="2"/>
</dbReference>
<keyword evidence="5" id="KW-0808">Transferase</keyword>
<protein>
    <recommendedName>
        <fullName evidence="2">non-specific serine/threonine protein kinase</fullName>
        <ecNumber evidence="2">2.7.11.1</ecNumber>
    </recommendedName>
</protein>
<evidence type="ECO:0000256" key="14">
    <source>
        <dbReference type="ARBA" id="ARBA00023157"/>
    </source>
</evidence>
<evidence type="ECO:0000256" key="20">
    <source>
        <dbReference type="SAM" id="Phobius"/>
    </source>
</evidence>
<dbReference type="InterPro" id="IPR008271">
    <property type="entry name" value="Ser/Thr_kinase_AS"/>
</dbReference>
<keyword evidence="10" id="KW-0418">Kinase</keyword>
<keyword evidence="11 19" id="KW-0067">ATP-binding</keyword>
<dbReference type="GO" id="GO:0004674">
    <property type="term" value="F:protein serine/threonine kinase activity"/>
    <property type="evidence" value="ECO:0007669"/>
    <property type="project" value="UniProtKB-KW"/>
</dbReference>
<dbReference type="InterPro" id="IPR000719">
    <property type="entry name" value="Prot_kinase_dom"/>
</dbReference>
<evidence type="ECO:0000313" key="23">
    <source>
        <dbReference type="EMBL" id="VFU23775.1"/>
    </source>
</evidence>
<dbReference type="SMART" id="SM00220">
    <property type="entry name" value="S_TKc"/>
    <property type="match status" value="2"/>
</dbReference>
<evidence type="ECO:0000256" key="17">
    <source>
        <dbReference type="ARBA" id="ARBA00047899"/>
    </source>
</evidence>
<dbReference type="SUPFAM" id="SSF56112">
    <property type="entry name" value="Protein kinase-like (PK-like)"/>
    <property type="match status" value="4"/>
</dbReference>
<name>A0A6N2K741_SALVM</name>
<dbReference type="FunFam" id="2.90.10.10:FF:000024">
    <property type="entry name" value="Uncharacterized protein"/>
    <property type="match status" value="1"/>
</dbReference>
<keyword evidence="7" id="KW-0732">Signal</keyword>
<evidence type="ECO:0000256" key="16">
    <source>
        <dbReference type="ARBA" id="ARBA00023180"/>
    </source>
</evidence>
<evidence type="ECO:0000256" key="5">
    <source>
        <dbReference type="ARBA" id="ARBA00022679"/>
    </source>
</evidence>
<evidence type="ECO:0000259" key="21">
    <source>
        <dbReference type="PROSITE" id="PS50011"/>
    </source>
</evidence>
<dbReference type="CDD" id="cd00028">
    <property type="entry name" value="B_lectin"/>
    <property type="match status" value="2"/>
</dbReference>
<evidence type="ECO:0000256" key="8">
    <source>
        <dbReference type="ARBA" id="ARBA00022734"/>
    </source>
</evidence>
<keyword evidence="9 19" id="KW-0547">Nucleotide-binding</keyword>
<evidence type="ECO:0000256" key="9">
    <source>
        <dbReference type="ARBA" id="ARBA00022741"/>
    </source>
</evidence>
<dbReference type="InterPro" id="IPR017441">
    <property type="entry name" value="Protein_kinase_ATP_BS"/>
</dbReference>
<feature type="binding site" evidence="19">
    <location>
        <position position="1421"/>
    </location>
    <ligand>
        <name>ATP</name>
        <dbReference type="ChEBI" id="CHEBI:30616"/>
    </ligand>
</feature>
<feature type="transmembrane region" description="Helical" evidence="20">
    <location>
        <begin position="318"/>
        <end position="344"/>
    </location>
</feature>
<dbReference type="Pfam" id="PF00069">
    <property type="entry name" value="Pkinase"/>
    <property type="match status" value="2"/>
</dbReference>
<dbReference type="Pfam" id="PF07714">
    <property type="entry name" value="PK_Tyr_Ser-Thr"/>
    <property type="match status" value="1"/>
</dbReference>
<dbReference type="InterPro" id="IPR036426">
    <property type="entry name" value="Bulb-type_lectin_dom_sf"/>
</dbReference>
<evidence type="ECO:0000256" key="15">
    <source>
        <dbReference type="ARBA" id="ARBA00023170"/>
    </source>
</evidence>
<feature type="domain" description="Bulb-type lectin" evidence="22">
    <location>
        <begin position="452"/>
        <end position="579"/>
    </location>
</feature>
<evidence type="ECO:0000256" key="12">
    <source>
        <dbReference type="ARBA" id="ARBA00022989"/>
    </source>
</evidence>
<keyword evidence="3" id="KW-0723">Serine/threonine-protein kinase</keyword>
<dbReference type="PROSITE" id="PS50011">
    <property type="entry name" value="PROTEIN_KINASE_DOM"/>
    <property type="match status" value="2"/>
</dbReference>
<evidence type="ECO:0000256" key="13">
    <source>
        <dbReference type="ARBA" id="ARBA00023136"/>
    </source>
</evidence>
<evidence type="ECO:0000256" key="11">
    <source>
        <dbReference type="ARBA" id="ARBA00022840"/>
    </source>
</evidence>
<dbReference type="Gene3D" id="2.90.10.10">
    <property type="entry name" value="Bulb-type lectin domain"/>
    <property type="match status" value="3"/>
</dbReference>
<sequence length="1828" mass="205118">MRDMNLQNFTYNELETATGGFDEELGRGAFGPVYKGVLGGEDKQIIAVKRLEKMAGEGETEFKTEVTVIGRTNHKNLVQLVGFCNEGQHRLLVYEYMSGGSLSNYIFGDSRPNWHRRLQIAFGVARGLLYLHEECSSQIIHCDIKPQNILLDESFNARISDFGLAKLLKTEQSKTITVIRGTKGYVAPEWFKNLPVTAKVDTYSFGILLLELVCCRKNFEINAREEHQIVLADWACDCFKEGKLNLLVEEDEEAMEDMKRVERFVMVAIWCIQEDPSLRPAMKKVVQMLEGDPSIGDKALMKVSKGNWTAKKRDRSALIVPGSVLLGSSIFLNVLSVLGIYLFFTRWIRQKQIVIPQHHLTPAPDMNLRNFTYNIELETATGGFDEELGRGAFGPVYKGVLGDEDKQMIAVKKIHCYKYVSSKILGMASASFTLMFLATMVLLQLMAVAQTDGSKPVGASITANDDAPSWLSSSGEFAFGFRQMENKDYFLLSIWYEKIPEKTVVWYAMGEDPTDDLAVSRGSKVELTADSGLVLTDPQGNRIWSSGGFLGTVSSGVMNDTGNFVLQDRNSDRLWESFTHPTDTLLPTQIMEAGGIVSSRRTETNFSLGRFQLRFLDNGNLVLNAMNFPTKFAYDAYYTSQTSDDSNSLNSGYRLIFNESGYMYILRRNGLREDLTEGTVPTDFYHRATLNFDGVFTQYFYPKASSGNRSWSSVWSKPDNICVGMGSGLGSGVCGYNSICDLKADKRPECNCPPGFSLLDQNDKYGSCIPDFELGCRSDGLNSTEDQYDFTALINVDWPTSDYERYKPYTEEECRKSCLNDCLCSVAIFRDGCWKKKLPLSNGRLNAGMNGKAFLKFRKGSVPLDRSRLPLPGDKKKPDTKLITGSVVLGTSVFVNFVLVGAFCLTSSFIYRKKTEKTPEGGSCLETNLRYFSYKELAEATNDFKDELGRGGFGIVYKGTIQVGSTKVVAVKKLERVVHDGDKEFKTEVQVIGQTHHKNLARLLGFCDEGQNRLLRYKPYTEEECRKSCLNDCLCSVAIFRDGCWKKKLPLSNGRVNTGMNGKAFLKFPKEFAFGFRQMENKDYFLLSIWYEKIPEKTVVWYAMGEDPTDDPAVSRGSKVELTADSGLVLTDPQGNRIWSSGGFLGTVSSGVMNDTGNFVLQDRNSDRLWESFTHPTDTLLPTQIVEAGGIVSSRRTETNFSLGRFQLRFLDGNLDLTEGTVPTDFYHRATLNFDGVFTQYFYPKASSEGFLLLDQNDKYGSCIPQFELGCRSDGLNSTEGQYDFTELINVDWPTSDYERYRPYTEEECRKSCLNDCVRPGEKKKPDTKLITGSVVLGTSVFVNFVLVGAFCLTSSVIYRKKTEKPQEGGSCLETNLRYFSYKELAEATNDFKDELGRGGFGVVYKGTIQAGSTKVVAVKKLTRVVQDGEKEFKTEVQVIGQTHHKNLARLLGFCDEGQNRLLVYEFLSNGTLANFLFGSLRPSWKQRTQIAFGIARGLLYLHEECGTQIIHCDIKPQNILLDDYYNARISDFGLAKLLAMDQSKTQTAMRGTKGYISPEWFRNKPITVKVDVYSFGVILLEIICCRRSVDLEMGEAENPVLTDWAYDCYVNGTLDVLIGDDTEAMNDMSTLERLLKVGIWCIQEEPSLRPTMRKVTQMLEGVIEVPAAPNPYPYMNERRVDSERENADDAYDDAYESYERVDADLSGVSAADMGMNAGDNADVTLRGAAGSARGAPGSADGGAHGSTPGSADFHFFILSSIYFTKTMDLNKTSYNKKLTHQTPLHHYTMLVSTYAWLEVFLWYAGGNTIFIYLLFFFFVSNWFFLVF</sequence>
<evidence type="ECO:0000256" key="7">
    <source>
        <dbReference type="ARBA" id="ARBA00022729"/>
    </source>
</evidence>
<feature type="transmembrane region" description="Helical" evidence="20">
    <location>
        <begin position="424"/>
        <end position="447"/>
    </location>
</feature>
<dbReference type="InterPro" id="IPR001480">
    <property type="entry name" value="Bulb-type_lectin_dom"/>
</dbReference>
<feature type="domain" description="Bulb-type lectin" evidence="22">
    <location>
        <begin position="1051"/>
        <end position="1174"/>
    </location>
</feature>
<reference evidence="23" key="1">
    <citation type="submission" date="2019-03" db="EMBL/GenBank/DDBJ databases">
        <authorList>
            <person name="Mank J."/>
            <person name="Almeida P."/>
        </authorList>
    </citation>
    <scope>NUCLEOTIDE SEQUENCE</scope>
    <source>
        <strain evidence="23">78183</strain>
    </source>
</reference>
<dbReference type="PROSITE" id="PS50927">
    <property type="entry name" value="BULB_LECTIN"/>
    <property type="match status" value="2"/>
</dbReference>
<dbReference type="CDD" id="cd14066">
    <property type="entry name" value="STKc_IRAK"/>
    <property type="match status" value="1"/>
</dbReference>
<keyword evidence="16" id="KW-0325">Glycoprotein</keyword>
<dbReference type="FunFam" id="3.30.200.20:FF:000059">
    <property type="entry name" value="S-receptor-like serine/threonine-protein kinase"/>
    <property type="match status" value="3"/>
</dbReference>
<comment type="catalytic activity">
    <reaction evidence="17">
        <text>L-threonyl-[protein] + ATP = O-phospho-L-threonyl-[protein] + ADP + H(+)</text>
        <dbReference type="Rhea" id="RHEA:46608"/>
        <dbReference type="Rhea" id="RHEA-COMP:11060"/>
        <dbReference type="Rhea" id="RHEA-COMP:11605"/>
        <dbReference type="ChEBI" id="CHEBI:15378"/>
        <dbReference type="ChEBI" id="CHEBI:30013"/>
        <dbReference type="ChEBI" id="CHEBI:30616"/>
        <dbReference type="ChEBI" id="CHEBI:61977"/>
        <dbReference type="ChEBI" id="CHEBI:456216"/>
        <dbReference type="EC" id="2.7.11.1"/>
    </reaction>
</comment>
<evidence type="ECO:0000256" key="18">
    <source>
        <dbReference type="ARBA" id="ARBA00048679"/>
    </source>
</evidence>
<dbReference type="PROSITE" id="PS00107">
    <property type="entry name" value="PROTEIN_KINASE_ATP"/>
    <property type="match status" value="2"/>
</dbReference>
<evidence type="ECO:0000256" key="3">
    <source>
        <dbReference type="ARBA" id="ARBA00022527"/>
    </source>
</evidence>
<proteinExistence type="predicted"/>
<dbReference type="GO" id="GO:0005524">
    <property type="term" value="F:ATP binding"/>
    <property type="evidence" value="ECO:0007669"/>
    <property type="project" value="UniProtKB-UniRule"/>
</dbReference>
<gene>
    <name evidence="23" type="ORF">SVIM_LOCUS39240</name>
</gene>
<dbReference type="InterPro" id="IPR011009">
    <property type="entry name" value="Kinase-like_dom_sf"/>
</dbReference>
<dbReference type="InterPro" id="IPR051343">
    <property type="entry name" value="G-type_lectin_kinases/EP1-like"/>
</dbReference>
<evidence type="ECO:0000256" key="19">
    <source>
        <dbReference type="PROSITE-ProRule" id="PRU10141"/>
    </source>
</evidence>
<feature type="binding site" evidence="19">
    <location>
        <position position="973"/>
    </location>
    <ligand>
        <name>ATP</name>
        <dbReference type="ChEBI" id="CHEBI:30616"/>
    </ligand>
</feature>
<dbReference type="Gene3D" id="3.30.200.20">
    <property type="entry name" value="Phosphorylase Kinase, domain 1"/>
    <property type="match status" value="4"/>
</dbReference>
<dbReference type="Gene3D" id="1.10.510.10">
    <property type="entry name" value="Transferase(Phosphotransferase) domain 1"/>
    <property type="match status" value="2"/>
</dbReference>